<evidence type="ECO:0000313" key="4">
    <source>
        <dbReference type="EMBL" id="KJK65587.1"/>
    </source>
</evidence>
<proteinExistence type="predicted"/>
<reference evidence="4 5" key="1">
    <citation type="submission" date="2015-02" db="EMBL/GenBank/DDBJ databases">
        <title>Draft genome sequence of Aspergillus parasiticus SU-1.</title>
        <authorList>
            <person name="Yu J."/>
            <person name="Fedorova N."/>
            <person name="Yin Y."/>
            <person name="Losada L."/>
            <person name="Zafar N."/>
            <person name="Taujale R."/>
            <person name="Ehrlich K.C."/>
            <person name="Bhatnagar D."/>
            <person name="Cleveland T.E."/>
            <person name="Bennett J.W."/>
            <person name="Nierman W.C."/>
        </authorList>
    </citation>
    <scope>NUCLEOTIDE SEQUENCE [LARGE SCALE GENOMIC DNA]</scope>
    <source>
        <strain evidence="5">ATCC 56775 / NRRL 5862 / SRRC 143 / SU-1</strain>
    </source>
</reference>
<sequence length="197" mass="22517">MAWFPVDPNWNDLYLPPGTEQELKDLETILRDIPQPLNQDHLVSSYSQSSALTVDGTTPDPHSLIAPPTNHNTGFDNQPMMSFDSPFFSNTYQPQGMTPAPQTEQPLEEPVEPKPSLKSRKPRPHRKPVQLLGNSTTPLRCGWKDCEYEGTFGRKAELMRHIDVLHVSRHSYDCPIRGCRKVCNRQDNLLEHIRRAH</sequence>
<name>A0A0F0IFS1_ASPPU</name>
<keyword evidence="1" id="KW-0862">Zinc</keyword>
<accession>A0A0F0IFS1</accession>
<feature type="region of interest" description="Disordered" evidence="2">
    <location>
        <begin position="51"/>
        <end position="133"/>
    </location>
</feature>
<evidence type="ECO:0000256" key="2">
    <source>
        <dbReference type="SAM" id="MobiDB-lite"/>
    </source>
</evidence>
<evidence type="ECO:0000256" key="1">
    <source>
        <dbReference type="PROSITE-ProRule" id="PRU00042"/>
    </source>
</evidence>
<dbReference type="InterPro" id="IPR013087">
    <property type="entry name" value="Znf_C2H2_type"/>
</dbReference>
<feature type="compositionally biased region" description="Basic residues" evidence="2">
    <location>
        <begin position="117"/>
        <end position="128"/>
    </location>
</feature>
<dbReference type="PROSITE" id="PS00028">
    <property type="entry name" value="ZINC_FINGER_C2H2_1"/>
    <property type="match status" value="1"/>
</dbReference>
<protein>
    <recommendedName>
        <fullName evidence="3">C2H2-type domain-containing protein</fullName>
    </recommendedName>
</protein>
<feature type="compositionally biased region" description="Polar residues" evidence="2">
    <location>
        <begin position="87"/>
        <end position="105"/>
    </location>
</feature>
<dbReference type="GO" id="GO:0008270">
    <property type="term" value="F:zinc ion binding"/>
    <property type="evidence" value="ECO:0007669"/>
    <property type="project" value="UniProtKB-KW"/>
</dbReference>
<dbReference type="PROSITE" id="PS50157">
    <property type="entry name" value="ZINC_FINGER_C2H2_2"/>
    <property type="match status" value="1"/>
</dbReference>
<dbReference type="Pfam" id="PF00096">
    <property type="entry name" value="zf-C2H2"/>
    <property type="match status" value="1"/>
</dbReference>
<evidence type="ECO:0000313" key="5">
    <source>
        <dbReference type="Proteomes" id="UP000033540"/>
    </source>
</evidence>
<comment type="caution">
    <text evidence="4">The sequence shown here is derived from an EMBL/GenBank/DDBJ whole genome shotgun (WGS) entry which is preliminary data.</text>
</comment>
<keyword evidence="1" id="KW-0863">Zinc-finger</keyword>
<dbReference type="AlphaFoldDB" id="A0A0F0IFS1"/>
<dbReference type="EMBL" id="JZEE01000360">
    <property type="protein sequence ID" value="KJK65587.1"/>
    <property type="molecule type" value="Genomic_DNA"/>
</dbReference>
<organism evidence="4 5">
    <name type="scientific">Aspergillus parasiticus (strain ATCC 56775 / NRRL 5862 / SRRC 143 / SU-1)</name>
    <dbReference type="NCBI Taxonomy" id="1403190"/>
    <lineage>
        <taxon>Eukaryota</taxon>
        <taxon>Fungi</taxon>
        <taxon>Dikarya</taxon>
        <taxon>Ascomycota</taxon>
        <taxon>Pezizomycotina</taxon>
        <taxon>Eurotiomycetes</taxon>
        <taxon>Eurotiomycetidae</taxon>
        <taxon>Eurotiales</taxon>
        <taxon>Aspergillaceae</taxon>
        <taxon>Aspergillus</taxon>
        <taxon>Aspergillus subgen. Circumdati</taxon>
    </lineage>
</organism>
<gene>
    <name evidence="4" type="ORF">P875_00010116</name>
</gene>
<dbReference type="OrthoDB" id="654211at2759"/>
<dbReference type="SMART" id="SM00355">
    <property type="entry name" value="ZnF_C2H2"/>
    <property type="match status" value="2"/>
</dbReference>
<feature type="compositionally biased region" description="Polar residues" evidence="2">
    <location>
        <begin position="69"/>
        <end position="80"/>
    </location>
</feature>
<evidence type="ECO:0000259" key="3">
    <source>
        <dbReference type="PROSITE" id="PS50157"/>
    </source>
</evidence>
<keyword evidence="1" id="KW-0479">Metal-binding</keyword>
<feature type="domain" description="C2H2-type" evidence="3">
    <location>
        <begin position="172"/>
        <end position="197"/>
    </location>
</feature>
<dbReference type="Proteomes" id="UP000033540">
    <property type="component" value="Unassembled WGS sequence"/>
</dbReference>
<dbReference type="Gene3D" id="3.30.160.60">
    <property type="entry name" value="Classic Zinc Finger"/>
    <property type="match status" value="1"/>
</dbReference>
<dbReference type="STRING" id="1403190.A0A0F0IFS1"/>